<dbReference type="AlphaFoldDB" id="A0A1Y2A348"/>
<keyword evidence="4" id="KW-1185">Reference proteome</keyword>
<evidence type="ECO:0000313" key="4">
    <source>
        <dbReference type="Proteomes" id="UP000193144"/>
    </source>
</evidence>
<protein>
    <submittedName>
        <fullName evidence="3">Uncharacterized protein</fullName>
    </submittedName>
</protein>
<keyword evidence="2" id="KW-0472">Membrane</keyword>
<comment type="caution">
    <text evidence="3">The sequence shown here is derived from an EMBL/GenBank/DDBJ whole genome shotgun (WGS) entry which is preliminary data.</text>
</comment>
<feature type="region of interest" description="Disordered" evidence="1">
    <location>
        <begin position="37"/>
        <end position="64"/>
    </location>
</feature>
<feature type="compositionally biased region" description="Low complexity" evidence="1">
    <location>
        <begin position="37"/>
        <end position="47"/>
    </location>
</feature>
<evidence type="ECO:0000256" key="1">
    <source>
        <dbReference type="SAM" id="MobiDB-lite"/>
    </source>
</evidence>
<evidence type="ECO:0000313" key="3">
    <source>
        <dbReference type="EMBL" id="ORY16830.1"/>
    </source>
</evidence>
<accession>A0A1Y2A348</accession>
<reference evidence="3 4" key="1">
    <citation type="submission" date="2016-07" db="EMBL/GenBank/DDBJ databases">
        <title>Pervasive Adenine N6-methylation of Active Genes in Fungi.</title>
        <authorList>
            <consortium name="DOE Joint Genome Institute"/>
            <person name="Mondo S.J."/>
            <person name="Dannebaum R.O."/>
            <person name="Kuo R.C."/>
            <person name="Labutti K."/>
            <person name="Haridas S."/>
            <person name="Kuo A."/>
            <person name="Salamov A."/>
            <person name="Ahrendt S.R."/>
            <person name="Lipzen A."/>
            <person name="Sullivan W."/>
            <person name="Andreopoulos W.B."/>
            <person name="Clum A."/>
            <person name="Lindquist E."/>
            <person name="Daum C."/>
            <person name="Ramamoorthy G.K."/>
            <person name="Gryganskyi A."/>
            <person name="Culley D."/>
            <person name="Magnuson J.K."/>
            <person name="James T.Y."/>
            <person name="O'Malley M.A."/>
            <person name="Stajich J.E."/>
            <person name="Spatafora J.W."/>
            <person name="Visel A."/>
            <person name="Grigoriev I.V."/>
        </authorList>
    </citation>
    <scope>NUCLEOTIDE SEQUENCE [LARGE SCALE GENOMIC DNA]</scope>
    <source>
        <strain evidence="3 4">CBS 115471</strain>
    </source>
</reference>
<feature type="transmembrane region" description="Helical" evidence="2">
    <location>
        <begin position="69"/>
        <end position="90"/>
    </location>
</feature>
<keyword evidence="2" id="KW-0812">Transmembrane</keyword>
<dbReference type="Proteomes" id="UP000193144">
    <property type="component" value="Unassembled WGS sequence"/>
</dbReference>
<name>A0A1Y2A348_9PLEO</name>
<dbReference type="EMBL" id="MCFA01000016">
    <property type="protein sequence ID" value="ORY16830.1"/>
    <property type="molecule type" value="Genomic_DNA"/>
</dbReference>
<proteinExistence type="predicted"/>
<keyword evidence="2" id="KW-1133">Transmembrane helix</keyword>
<sequence>MAPHTMMDSNLDCDYLSLHPDMPNCTNPNTDFPGLQLAQAQAPTATTLPPPPLAGDTSSDQSIGSGGKVALVGGIAVLFIAAVLWAWFFLKQKPDKRMRKMKARTKTKLEELQDAYGNLERVGVDAAPHPRHRYA</sequence>
<organism evidence="3 4">
    <name type="scientific">Clohesyomyces aquaticus</name>
    <dbReference type="NCBI Taxonomy" id="1231657"/>
    <lineage>
        <taxon>Eukaryota</taxon>
        <taxon>Fungi</taxon>
        <taxon>Dikarya</taxon>
        <taxon>Ascomycota</taxon>
        <taxon>Pezizomycotina</taxon>
        <taxon>Dothideomycetes</taxon>
        <taxon>Pleosporomycetidae</taxon>
        <taxon>Pleosporales</taxon>
        <taxon>Lindgomycetaceae</taxon>
        <taxon>Clohesyomyces</taxon>
    </lineage>
</organism>
<gene>
    <name evidence="3" type="ORF">BCR34DRAFT_661337</name>
</gene>
<evidence type="ECO:0000256" key="2">
    <source>
        <dbReference type="SAM" id="Phobius"/>
    </source>
</evidence>